<dbReference type="Gene3D" id="3.30.870.10">
    <property type="entry name" value="Endonuclease Chain A"/>
    <property type="match status" value="2"/>
</dbReference>
<comment type="cofactor">
    <cofactor evidence="2">
        <name>Ca(2+)</name>
        <dbReference type="ChEBI" id="CHEBI:29108"/>
    </cofactor>
</comment>
<dbReference type="Gene3D" id="2.60.40.150">
    <property type="entry name" value="C2 domain"/>
    <property type="match status" value="1"/>
</dbReference>
<evidence type="ECO:0000256" key="8">
    <source>
        <dbReference type="ARBA" id="ARBA00022837"/>
    </source>
</evidence>
<dbReference type="InterPro" id="IPR000008">
    <property type="entry name" value="C2_dom"/>
</dbReference>
<feature type="compositionally biased region" description="Pro residues" evidence="11">
    <location>
        <begin position="20"/>
        <end position="44"/>
    </location>
</feature>
<dbReference type="GO" id="GO:0009395">
    <property type="term" value="P:phospholipid catabolic process"/>
    <property type="evidence" value="ECO:0007669"/>
    <property type="project" value="TreeGrafter"/>
</dbReference>
<evidence type="ECO:0000256" key="5">
    <source>
        <dbReference type="ARBA" id="ARBA00022723"/>
    </source>
</evidence>
<dbReference type="EMBL" id="JBDFQZ010000002">
    <property type="protein sequence ID" value="KAK9749309.1"/>
    <property type="molecule type" value="Genomic_DNA"/>
</dbReference>
<dbReference type="Pfam" id="PF00168">
    <property type="entry name" value="C2"/>
    <property type="match status" value="1"/>
</dbReference>
<dbReference type="GO" id="GO:0005886">
    <property type="term" value="C:plasma membrane"/>
    <property type="evidence" value="ECO:0007669"/>
    <property type="project" value="TreeGrafter"/>
</dbReference>
<feature type="compositionally biased region" description="Polar residues" evidence="11">
    <location>
        <begin position="86"/>
        <end position="104"/>
    </location>
</feature>
<evidence type="ECO:0000256" key="9">
    <source>
        <dbReference type="ARBA" id="ARBA00022963"/>
    </source>
</evidence>
<dbReference type="SMART" id="SM00239">
    <property type="entry name" value="C2"/>
    <property type="match status" value="1"/>
</dbReference>
<dbReference type="CDD" id="cd04015">
    <property type="entry name" value="C2_plant_PLD"/>
    <property type="match status" value="1"/>
</dbReference>
<evidence type="ECO:0000256" key="1">
    <source>
        <dbReference type="ARBA" id="ARBA00000798"/>
    </source>
</evidence>
<dbReference type="SUPFAM" id="SSF49562">
    <property type="entry name" value="C2 domain (Calcium/lipid-binding domain, CaLB)"/>
    <property type="match status" value="1"/>
</dbReference>
<keyword evidence="6" id="KW-0677">Repeat</keyword>
<dbReference type="FunFam" id="3.30.870.10:FF:000027">
    <property type="entry name" value="Phospholipase D"/>
    <property type="match status" value="1"/>
</dbReference>
<gene>
    <name evidence="14" type="ORF">RND81_02G117000</name>
</gene>
<evidence type="ECO:0000256" key="3">
    <source>
        <dbReference type="ARBA" id="ARBA00010683"/>
    </source>
</evidence>
<evidence type="ECO:0000256" key="11">
    <source>
        <dbReference type="SAM" id="MobiDB-lite"/>
    </source>
</evidence>
<evidence type="ECO:0000256" key="7">
    <source>
        <dbReference type="ARBA" id="ARBA00022801"/>
    </source>
</evidence>
<comment type="catalytic activity">
    <reaction evidence="1">
        <text>a 1,2-diacyl-sn-glycero-3-phosphocholine + H2O = a 1,2-diacyl-sn-glycero-3-phosphate + choline + H(+)</text>
        <dbReference type="Rhea" id="RHEA:14445"/>
        <dbReference type="ChEBI" id="CHEBI:15354"/>
        <dbReference type="ChEBI" id="CHEBI:15377"/>
        <dbReference type="ChEBI" id="CHEBI:15378"/>
        <dbReference type="ChEBI" id="CHEBI:57643"/>
        <dbReference type="ChEBI" id="CHEBI:58608"/>
        <dbReference type="EC" id="3.1.4.4"/>
    </reaction>
</comment>
<proteinExistence type="inferred from homology"/>
<evidence type="ECO:0000313" key="15">
    <source>
        <dbReference type="Proteomes" id="UP001443914"/>
    </source>
</evidence>
<accession>A0AAW1MTC8</accession>
<evidence type="ECO:0000256" key="6">
    <source>
        <dbReference type="ARBA" id="ARBA00022737"/>
    </source>
</evidence>
<feature type="domain" description="PLD phosphodiesterase" evidence="13">
    <location>
        <begin position="543"/>
        <end position="578"/>
    </location>
</feature>
<organism evidence="14 15">
    <name type="scientific">Saponaria officinalis</name>
    <name type="common">Common soapwort</name>
    <name type="synonym">Lychnis saponaria</name>
    <dbReference type="NCBI Taxonomy" id="3572"/>
    <lineage>
        <taxon>Eukaryota</taxon>
        <taxon>Viridiplantae</taxon>
        <taxon>Streptophyta</taxon>
        <taxon>Embryophyta</taxon>
        <taxon>Tracheophyta</taxon>
        <taxon>Spermatophyta</taxon>
        <taxon>Magnoliopsida</taxon>
        <taxon>eudicotyledons</taxon>
        <taxon>Gunneridae</taxon>
        <taxon>Pentapetalae</taxon>
        <taxon>Caryophyllales</taxon>
        <taxon>Caryophyllaceae</taxon>
        <taxon>Caryophylleae</taxon>
        <taxon>Saponaria</taxon>
    </lineage>
</organism>
<keyword evidence="9" id="KW-0442">Lipid degradation</keyword>
<keyword evidence="5" id="KW-0479">Metal-binding</keyword>
<dbReference type="InterPro" id="IPR035892">
    <property type="entry name" value="C2_domain_sf"/>
</dbReference>
<dbReference type="Pfam" id="PF00614">
    <property type="entry name" value="PLDc"/>
    <property type="match status" value="2"/>
</dbReference>
<protein>
    <recommendedName>
        <fullName evidence="4">phospholipase D</fullName>
        <ecNumber evidence="4">3.1.4.4</ecNumber>
    </recommendedName>
</protein>
<evidence type="ECO:0000313" key="14">
    <source>
        <dbReference type="EMBL" id="KAK9749309.1"/>
    </source>
</evidence>
<dbReference type="EC" id="3.1.4.4" evidence="4"/>
<feature type="region of interest" description="Disordered" evidence="11">
    <location>
        <begin position="86"/>
        <end position="112"/>
    </location>
</feature>
<evidence type="ECO:0000256" key="10">
    <source>
        <dbReference type="ARBA" id="ARBA00023098"/>
    </source>
</evidence>
<keyword evidence="15" id="KW-1185">Reference proteome</keyword>
<keyword evidence="8" id="KW-0106">Calcium</keyword>
<dbReference type="InterPro" id="IPR001736">
    <property type="entry name" value="PLipase_D/transphosphatidylase"/>
</dbReference>
<comment type="caution">
    <text evidence="14">The sequence shown here is derived from an EMBL/GenBank/DDBJ whole genome shotgun (WGS) entry which is preliminary data.</text>
</comment>
<dbReference type="PANTHER" id="PTHR18896:SF65">
    <property type="entry name" value="PHOSPHOLIPASE D BETA 1"/>
    <property type="match status" value="1"/>
</dbReference>
<dbReference type="GO" id="GO:0046872">
    <property type="term" value="F:metal ion binding"/>
    <property type="evidence" value="ECO:0007669"/>
    <property type="project" value="UniProtKB-KW"/>
</dbReference>
<dbReference type="AlphaFoldDB" id="A0AAW1MTC8"/>
<feature type="domain" description="C2" evidence="12">
    <location>
        <begin position="205"/>
        <end position="341"/>
    </location>
</feature>
<evidence type="ECO:0000256" key="4">
    <source>
        <dbReference type="ARBA" id="ARBA00012027"/>
    </source>
</evidence>
<dbReference type="Proteomes" id="UP001443914">
    <property type="component" value="Unassembled WGS sequence"/>
</dbReference>
<evidence type="ECO:0000259" key="13">
    <source>
        <dbReference type="PROSITE" id="PS50035"/>
    </source>
</evidence>
<feature type="domain" description="PLD phosphodiesterase" evidence="13">
    <location>
        <begin position="875"/>
        <end position="902"/>
    </location>
</feature>
<dbReference type="FunFam" id="3.30.870.10:FF:000025">
    <property type="entry name" value="Phospholipase D delta"/>
    <property type="match status" value="1"/>
</dbReference>
<keyword evidence="7" id="KW-0378">Hydrolase</keyword>
<evidence type="ECO:0000259" key="12">
    <source>
        <dbReference type="PROSITE" id="PS50004"/>
    </source>
</evidence>
<feature type="region of interest" description="Disordered" evidence="11">
    <location>
        <begin position="1"/>
        <end position="65"/>
    </location>
</feature>
<dbReference type="Pfam" id="PF12357">
    <property type="entry name" value="PLD_C"/>
    <property type="match status" value="1"/>
</dbReference>
<reference evidence="14" key="1">
    <citation type="submission" date="2024-03" db="EMBL/GenBank/DDBJ databases">
        <title>WGS assembly of Saponaria officinalis var. Norfolk2.</title>
        <authorList>
            <person name="Jenkins J."/>
            <person name="Shu S."/>
            <person name="Grimwood J."/>
            <person name="Barry K."/>
            <person name="Goodstein D."/>
            <person name="Schmutz J."/>
            <person name="Leebens-Mack J."/>
            <person name="Osbourn A."/>
        </authorList>
    </citation>
    <scope>NUCLEOTIDE SEQUENCE [LARGE SCALE GENOMIC DNA]</scope>
    <source>
        <strain evidence="14">JIC</strain>
    </source>
</reference>
<dbReference type="PROSITE" id="PS50004">
    <property type="entry name" value="C2"/>
    <property type="match status" value="1"/>
</dbReference>
<name>A0AAW1MTC8_SAPOF</name>
<dbReference type="PANTHER" id="PTHR18896">
    <property type="entry name" value="PHOSPHOLIPASE D"/>
    <property type="match status" value="1"/>
</dbReference>
<comment type="similarity">
    <text evidence="3">Belongs to the phospholipase D family. C2-PLD subfamily.</text>
</comment>
<keyword evidence="10" id="KW-0443">Lipid metabolism</keyword>
<dbReference type="GO" id="GO:0004630">
    <property type="term" value="F:phospholipase D activity"/>
    <property type="evidence" value="ECO:0007669"/>
    <property type="project" value="UniProtKB-EC"/>
</dbReference>
<sequence length="1029" mass="115042">MDPYSPPISEAYPYPHSDPHPYPYLPPPAYPYTPQPGYPGPFPRPISYSGPLPQTGAPAPSFEHSSSFQYGSSQYQYPSFGVYPSPNASSRQSSWSNTDSSTPRYDSLAGGLPSNSVNNVGGSYATVAYPRLDDIMADMQLSDNRPSVCASPSALSGPLVESSDMTCANSSEELSNHPDTHAVHSRSPSWGRCLTWLSGSARFSDGMQLVPSHKVSLKALLLHGNLDIWVYEAKSLPNMDLFHKTFGDVFGKKLEGNVARKLTSDPYVSIALSNAVIGRTYVIANEENPVWMQQFNVPVAHQAAELHFLVKDSNVVGSQLIGSVSIPVEQIYLGAKIEGTYPIMNGSQKQCKPGAVLSISIQYTPINNLSIYNHGVGAGPDYRGVPGTYFPLRKGGRVKLYQDAHVPDGCLPEFNLDRGMKYVHGKCWQDIFDAIRQARRLVYIAGWSVWHKVRLVRDGSNHSSDCSLGDLLRSKSAEGVRVLLLVWDDPTSRSFLGYSTDGIMGTHDEETRHFFKHSSVQVLLCPRLAGKRHSWVKKREVSTIYTHHQKTVIVDADAGNYRRKIIAFVGGLDLCHGRYDTPDHPLFRSLQTTHKDDYYNPCFQGTSTGCPREPWHDLHCKIDGPAAYDVLTNFQDRWLKASKPHGIKKLKMAYDDALLRLERLPEFIGITDVSSLTEDDPESWHVQVFRSIDSNSTKGFPKNPKEATSNNLVCGKNVLIDMSIHTAYVNAIRSAQHYIYIENQYFIGSSYNWGAHTDLGANNLIPMEIALKIAEKIRAHERFAAYIVIPMFPEGVPTGAATQRILFWQNKTMQMMYETIYKALVQVGLEDAYTPQDYLNFFCLGNREGPDKNPDVADPHPPNSPQALSRKSRRFMIYVHSKGMIVDDEYVILGSANINQRSMEGTRDTEIAMGAYQPDYTWARKSGHPYGQIYGYRMSLWAEHLGLVDECFTEPETVECVRKVRKMGETNWKQFEAEDPQEMTGHLLKYPVDVDRRGKVRPLPGCENFPDVGGSICGSFLAIQENLTI</sequence>
<dbReference type="InterPro" id="IPR015679">
    <property type="entry name" value="PLipase_D_fam"/>
</dbReference>
<dbReference type="InterPro" id="IPR024632">
    <property type="entry name" value="PLipase_D_C"/>
</dbReference>
<dbReference type="SUPFAM" id="SSF56024">
    <property type="entry name" value="Phospholipase D/nuclease"/>
    <property type="match status" value="2"/>
</dbReference>
<evidence type="ECO:0000256" key="2">
    <source>
        <dbReference type="ARBA" id="ARBA00001913"/>
    </source>
</evidence>
<dbReference type="PROSITE" id="PS50035">
    <property type="entry name" value="PLD"/>
    <property type="match status" value="2"/>
</dbReference>
<dbReference type="SMART" id="SM00155">
    <property type="entry name" value="PLDc"/>
    <property type="match status" value="2"/>
</dbReference>